<name>A0A4C2A2X8_EUMVA</name>
<dbReference type="EMBL" id="BGZK01002392">
    <property type="protein sequence ID" value="GBP93573.1"/>
    <property type="molecule type" value="Genomic_DNA"/>
</dbReference>
<evidence type="ECO:0000313" key="2">
    <source>
        <dbReference type="Proteomes" id="UP000299102"/>
    </source>
</evidence>
<keyword evidence="2" id="KW-1185">Reference proteome</keyword>
<organism evidence="1 2">
    <name type="scientific">Eumeta variegata</name>
    <name type="common">Bagworm moth</name>
    <name type="synonym">Eumeta japonica</name>
    <dbReference type="NCBI Taxonomy" id="151549"/>
    <lineage>
        <taxon>Eukaryota</taxon>
        <taxon>Metazoa</taxon>
        <taxon>Ecdysozoa</taxon>
        <taxon>Arthropoda</taxon>
        <taxon>Hexapoda</taxon>
        <taxon>Insecta</taxon>
        <taxon>Pterygota</taxon>
        <taxon>Neoptera</taxon>
        <taxon>Endopterygota</taxon>
        <taxon>Lepidoptera</taxon>
        <taxon>Glossata</taxon>
        <taxon>Ditrysia</taxon>
        <taxon>Tineoidea</taxon>
        <taxon>Psychidae</taxon>
        <taxon>Oiketicinae</taxon>
        <taxon>Eumeta</taxon>
    </lineage>
</organism>
<accession>A0A4C2A2X8</accession>
<dbReference type="Proteomes" id="UP000299102">
    <property type="component" value="Unassembled WGS sequence"/>
</dbReference>
<comment type="caution">
    <text evidence="1">The sequence shown here is derived from an EMBL/GenBank/DDBJ whole genome shotgun (WGS) entry which is preliminary data.</text>
</comment>
<evidence type="ECO:0000313" key="1">
    <source>
        <dbReference type="EMBL" id="GBP93573.1"/>
    </source>
</evidence>
<gene>
    <name evidence="1" type="ORF">EVAR_69390_1</name>
</gene>
<protein>
    <submittedName>
        <fullName evidence="1">Uncharacterized protein</fullName>
    </submittedName>
</protein>
<dbReference type="AlphaFoldDB" id="A0A4C2A2X8"/>
<sequence>MHSRKPARPVIRGSHVAGAVSQCRHGSAHPRAIDDRTRGFRGLACSSTCPGVTCSSSQGARARDVVCGRAAWRRARWRPAWRMGAWTLSGLAFRKALKANDGQSAFQDYPKKPKHGSDTLFYYGLLVPHFRLYH</sequence>
<proteinExistence type="predicted"/>
<dbReference type="OrthoDB" id="7594656at2759"/>
<reference evidence="1 2" key="1">
    <citation type="journal article" date="2019" name="Commun. Biol.">
        <title>The bagworm genome reveals a unique fibroin gene that provides high tensile strength.</title>
        <authorList>
            <person name="Kono N."/>
            <person name="Nakamura H."/>
            <person name="Ohtoshi R."/>
            <person name="Tomita M."/>
            <person name="Numata K."/>
            <person name="Arakawa K."/>
        </authorList>
    </citation>
    <scope>NUCLEOTIDE SEQUENCE [LARGE SCALE GENOMIC DNA]</scope>
</reference>